<name>A0ABW1RY22_9LACO</name>
<organism evidence="1 2">
    <name type="scientific">Lactiplantibacillus daowaiensis</name>
    <dbReference type="NCBI Taxonomy" id="2559918"/>
    <lineage>
        <taxon>Bacteria</taxon>
        <taxon>Bacillati</taxon>
        <taxon>Bacillota</taxon>
        <taxon>Bacilli</taxon>
        <taxon>Lactobacillales</taxon>
        <taxon>Lactobacillaceae</taxon>
        <taxon>Lactiplantibacillus</taxon>
    </lineage>
</organism>
<accession>A0ABW1RY22</accession>
<protein>
    <submittedName>
        <fullName evidence="1">Uncharacterized protein</fullName>
    </submittedName>
</protein>
<keyword evidence="2" id="KW-1185">Reference proteome</keyword>
<reference evidence="2" key="1">
    <citation type="journal article" date="2019" name="Int. J. Syst. Evol. Microbiol.">
        <title>The Global Catalogue of Microorganisms (GCM) 10K type strain sequencing project: providing services to taxonomists for standard genome sequencing and annotation.</title>
        <authorList>
            <consortium name="The Broad Institute Genomics Platform"/>
            <consortium name="The Broad Institute Genome Sequencing Center for Infectious Disease"/>
            <person name="Wu L."/>
            <person name="Ma J."/>
        </authorList>
    </citation>
    <scope>NUCLEOTIDE SEQUENCE [LARGE SCALE GENOMIC DNA]</scope>
    <source>
        <strain evidence="2">CCM 8933</strain>
    </source>
</reference>
<comment type="caution">
    <text evidence="1">The sequence shown here is derived from an EMBL/GenBank/DDBJ whole genome shotgun (WGS) entry which is preliminary data.</text>
</comment>
<dbReference type="RefSeq" id="WP_137627727.1">
    <property type="nucleotide sequence ID" value="NZ_BJDJ01000003.1"/>
</dbReference>
<dbReference type="EMBL" id="JBHSSC010000009">
    <property type="protein sequence ID" value="MFC6180354.1"/>
    <property type="molecule type" value="Genomic_DNA"/>
</dbReference>
<sequence>MTLKVKTEGDYFGYKTSVTITHNNETLTFATANHVDMDYEVTSTDTGEPGTCIVTFYNISKGHRAKIHKNDHLVLKTGPTTLYGKLTAGSITKISPETNNDGDYSFQITFTEGGDYSKDKKIYSSFNGSKLVKKTVKESNGKTVSYTVKKTKKLNITFAKGTHASQIIRRIMRDTGMKITPLDLKHNKVFKKGYTLSAKPLNAVKALAKECGSKCYVRGDHLVIEDGSKPNPYNEHIYFDRANGLLSEPTLNDNDSGKKTYALEAAEDPRVYAGSAIYVKSEAITGLKRVASVTHSKADADYKMEVTIYG</sequence>
<dbReference type="Proteomes" id="UP001596282">
    <property type="component" value="Unassembled WGS sequence"/>
</dbReference>
<proteinExistence type="predicted"/>
<evidence type="ECO:0000313" key="1">
    <source>
        <dbReference type="EMBL" id="MFC6180354.1"/>
    </source>
</evidence>
<evidence type="ECO:0000313" key="2">
    <source>
        <dbReference type="Proteomes" id="UP001596282"/>
    </source>
</evidence>
<gene>
    <name evidence="1" type="ORF">ACFP5Y_03860</name>
</gene>